<dbReference type="Proteomes" id="UP000217163">
    <property type="component" value="Unassembled WGS sequence"/>
</dbReference>
<dbReference type="Gene3D" id="1.20.1290.30">
    <property type="match status" value="1"/>
</dbReference>
<dbReference type="EMBL" id="NKQU01000629">
    <property type="protein sequence ID" value="OZI83541.1"/>
    <property type="molecule type" value="Genomic_DNA"/>
</dbReference>
<accession>A0A261WBN3</accession>
<evidence type="ECO:0000313" key="2">
    <source>
        <dbReference type="Proteomes" id="UP000217163"/>
    </source>
</evidence>
<name>A0A261WBN3_9PSED</name>
<organism evidence="1 2">
    <name type="scientific">Pseudomonas avellanae</name>
    <dbReference type="NCBI Taxonomy" id="46257"/>
    <lineage>
        <taxon>Bacteria</taxon>
        <taxon>Pseudomonadati</taxon>
        <taxon>Pseudomonadota</taxon>
        <taxon>Gammaproteobacteria</taxon>
        <taxon>Pseudomonadales</taxon>
        <taxon>Pseudomonadaceae</taxon>
        <taxon>Pseudomonas</taxon>
    </lineage>
</organism>
<evidence type="ECO:0000313" key="1">
    <source>
        <dbReference type="EMBL" id="OZI83541.1"/>
    </source>
</evidence>
<dbReference type="AlphaFoldDB" id="A0A261WBN3"/>
<comment type="caution">
    <text evidence="1">The sequence shown here is derived from an EMBL/GenBank/DDBJ whole genome shotgun (WGS) entry which is preliminary data.</text>
</comment>
<protein>
    <submittedName>
        <fullName evidence="1">Uncharacterized protein</fullName>
    </submittedName>
</protein>
<proteinExistence type="predicted"/>
<sequence>MTAAVNLANITMHTTNEDYAKRIFRILRAHNHMEPAEHIKLWAISSGWLPKTTARLEVLAEKAFGLSAKPKLNNPEHAAQLYKRWIDMTPS</sequence>
<dbReference type="InterPro" id="IPR037210">
    <property type="entry name" value="YoaC-like_sf"/>
</dbReference>
<reference evidence="2" key="1">
    <citation type="journal article" date="2016" name="Sci. Rep.">
        <title>Genome analysis of the kiwifruit canker pathogen Pseudomonas syringae pv. actinidiae biovar 5.</title>
        <authorList>
            <person name="Fujikawa T."/>
            <person name="Sawada H."/>
        </authorList>
    </citation>
    <scope>NUCLEOTIDE SEQUENCE [LARGE SCALE GENOMIC DNA]</scope>
    <source>
        <strain evidence="2">MAFF 212061</strain>
    </source>
</reference>
<gene>
    <name evidence="1" type="ORF">CFN58_30615</name>
</gene>